<dbReference type="GO" id="GO:0006270">
    <property type="term" value="P:DNA replication initiation"/>
    <property type="evidence" value="ECO:0007669"/>
    <property type="project" value="InterPro"/>
</dbReference>
<dbReference type="GO" id="GO:0003697">
    <property type="term" value="F:single-stranded DNA binding"/>
    <property type="evidence" value="ECO:0007669"/>
    <property type="project" value="InterPro"/>
</dbReference>
<dbReference type="HOGENOM" id="CLU_013369_0_0_1"/>
<dbReference type="GO" id="GO:0043596">
    <property type="term" value="C:nuclear replication fork"/>
    <property type="evidence" value="ECO:0007669"/>
    <property type="project" value="TreeGrafter"/>
</dbReference>
<dbReference type="Pfam" id="PF09329">
    <property type="entry name" value="zf-primase"/>
    <property type="match status" value="1"/>
</dbReference>
<accession>A0A081CBH0</accession>
<evidence type="ECO:0000313" key="2">
    <source>
        <dbReference type="EMBL" id="GAK64016.1"/>
    </source>
</evidence>
<proteinExistence type="inferred from homology"/>
<dbReference type="InterPro" id="IPR012340">
    <property type="entry name" value="NA-bd_OB-fold"/>
</dbReference>
<dbReference type="Proteomes" id="UP000053758">
    <property type="component" value="Unassembled WGS sequence"/>
</dbReference>
<dbReference type="Gene3D" id="2.40.50.140">
    <property type="entry name" value="Nucleic acid-binding proteins"/>
    <property type="match status" value="2"/>
</dbReference>
<comment type="similarity">
    <text evidence="1">Belongs to the MCM10 family.</text>
</comment>
<dbReference type="AlphaFoldDB" id="A0A081CBH0"/>
<dbReference type="PANTHER" id="PTHR13454:SF11">
    <property type="entry name" value="PROTEIN MCM10 HOMOLOG"/>
    <property type="match status" value="1"/>
</dbReference>
<sequence>MEVTRVASTSRGASTSSGPHEPPSKRRKPDMLAPSSPSKSRDLLHQKFHGRTASSIATSIEEQERIQAQLLAFAETRARASSSHQIAHHLDDDFRYPPGYEHGGSADARGLLEQIKNRTAQPKASNFLQKAKQVQQALLDKQRRSADLQKARDDASLRESLRSSGFGDENASRVEQSRVPSSAAAFARGTQRAPEASDAESDQDDADDYEHPLSDTHVRRDDDLALIESLRPGPRAIPPNPDDPKWEAMEPFSGHRLRERKLSHSQLKEHLRARYHIPPSLLYSIARPISAHTGHGRQADWKSARNGDFEVPVDGDWIVIATIVEKSDLLLTKGFDPNANAPRTSHGRRDEVDDDPVLFKDAATGANGRLRLDLEPGNPNAFADPTAAAKPWQHKGTVTEVDEELDRRREQQRLANRPRKFVVLKLVDLGVDRAQADGSGSAGRGDNYLSLVAYEADQVDTSNANGARSEVAEVLAQTKWVNGSRGAFELLYQQAEGTVVAIMNPKVLRPFAVGAKGAAATKMLRISPRSAEDCLVIGQAADYRRCSAMRANGQRCASFVDTKARKQTRATVCDYHLSRHMDEISRGRPEFAANATTRFGGASSGAADGNTVGATSTYAAPRNSDFLQELYARKLNSSFGNIGDGMSGNGGQVFVSESAGEASVRASDPGSCKYAVAERYGRGVTEKQSRIKKQIEEQQLMRNIEARFAPRPAPKAPKEAEPKLRDEAVLPVLPNGSADMINAAYSTLDERKRTAALQRQAADAKRRKYTGTTTAVETEVHESRLRFAQPTQSAGAFPIGPSRDRSQGGSSRTALLSLLNNRTPAAAEPSLKLNRAHRPKLRRPVEEGNAKSDLTVVGGELVHLQDLDDWADDLDDLPAQSQPAPDADDDSDLEIV</sequence>
<evidence type="ECO:0000256" key="1">
    <source>
        <dbReference type="ARBA" id="ARBA00009679"/>
    </source>
</evidence>
<dbReference type="InterPro" id="IPR040184">
    <property type="entry name" value="Mcm10"/>
</dbReference>
<dbReference type="RefSeq" id="XP_014657656.1">
    <property type="nucleotide sequence ID" value="XM_014802170.1"/>
</dbReference>
<dbReference type="OrthoDB" id="202825at2759"/>
<reference evidence="3" key="1">
    <citation type="journal article" date="2014" name="Genome Announc.">
        <title>Draft Genome Sequence of the Yeast Pseudozyma antarctica Type Strain JCM10317, a Producer of the Glycolipid Biosurfactants, Mannosylerythritol Lipids.</title>
        <authorList>
            <person name="Saika A."/>
            <person name="Koike H."/>
            <person name="Hori T."/>
            <person name="Fukuoka T."/>
            <person name="Sato S."/>
            <person name="Habe H."/>
            <person name="Kitamoto D."/>
            <person name="Morita T."/>
        </authorList>
    </citation>
    <scope>NUCLEOTIDE SEQUENCE [LARGE SCALE GENOMIC DNA]</scope>
    <source>
        <strain evidence="3">JCM 10317</strain>
    </source>
</reference>
<protein>
    <submittedName>
        <fullName evidence="2">Zf-primase-domain-containing protein</fullName>
    </submittedName>
</protein>
<dbReference type="PANTHER" id="PTHR13454">
    <property type="entry name" value="PROTEIN MCM10 HOMOLOG"/>
    <property type="match status" value="1"/>
</dbReference>
<dbReference type="GeneID" id="26303186"/>
<name>A0A081CBH0_PSEA2</name>
<dbReference type="InterPro" id="IPR015408">
    <property type="entry name" value="Znf_Mcm10/DnaG"/>
</dbReference>
<keyword evidence="3" id="KW-1185">Reference proteome</keyword>
<dbReference type="GO" id="GO:0003688">
    <property type="term" value="F:DNA replication origin binding"/>
    <property type="evidence" value="ECO:0007669"/>
    <property type="project" value="TreeGrafter"/>
</dbReference>
<evidence type="ECO:0000313" key="3">
    <source>
        <dbReference type="Proteomes" id="UP000053758"/>
    </source>
</evidence>
<gene>
    <name evidence="2" type="ORF">PAN0_004d2225</name>
</gene>
<dbReference type="EMBL" id="DF830071">
    <property type="protein sequence ID" value="GAK64016.1"/>
    <property type="molecule type" value="Genomic_DNA"/>
</dbReference>
<organism evidence="2 3">
    <name type="scientific">Pseudozyma antarctica</name>
    <name type="common">Yeast</name>
    <name type="synonym">Candida antarctica</name>
    <dbReference type="NCBI Taxonomy" id="84753"/>
    <lineage>
        <taxon>Eukaryota</taxon>
        <taxon>Fungi</taxon>
        <taxon>Dikarya</taxon>
        <taxon>Basidiomycota</taxon>
        <taxon>Ustilaginomycotina</taxon>
        <taxon>Ustilaginomycetes</taxon>
        <taxon>Ustilaginales</taxon>
        <taxon>Ustilaginaceae</taxon>
        <taxon>Moesziomyces</taxon>
    </lineage>
</organism>